<dbReference type="GO" id="GO:0046982">
    <property type="term" value="F:protein heterodimerization activity"/>
    <property type="evidence" value="ECO:0007669"/>
    <property type="project" value="InterPro"/>
</dbReference>
<gene>
    <name evidence="1" type="ORF">NPIL_442651</name>
</gene>
<reference evidence="1" key="1">
    <citation type="submission" date="2020-08" db="EMBL/GenBank/DDBJ databases">
        <title>Multicomponent nature underlies the extraordinary mechanical properties of spider dragline silk.</title>
        <authorList>
            <person name="Kono N."/>
            <person name="Nakamura H."/>
            <person name="Mori M."/>
            <person name="Yoshida Y."/>
            <person name="Ohtoshi R."/>
            <person name="Malay A.D."/>
            <person name="Moran D.A.P."/>
            <person name="Tomita M."/>
            <person name="Numata K."/>
            <person name="Arakawa K."/>
        </authorList>
    </citation>
    <scope>NUCLEOTIDE SEQUENCE</scope>
</reference>
<protein>
    <submittedName>
        <fullName evidence="1">Uncharacterized protein</fullName>
    </submittedName>
</protein>
<evidence type="ECO:0000313" key="2">
    <source>
        <dbReference type="Proteomes" id="UP000887013"/>
    </source>
</evidence>
<dbReference type="AlphaFoldDB" id="A0A8X6MA74"/>
<accession>A0A8X6MA74</accession>
<organism evidence="1 2">
    <name type="scientific">Nephila pilipes</name>
    <name type="common">Giant wood spider</name>
    <name type="synonym">Nephila maculata</name>
    <dbReference type="NCBI Taxonomy" id="299642"/>
    <lineage>
        <taxon>Eukaryota</taxon>
        <taxon>Metazoa</taxon>
        <taxon>Ecdysozoa</taxon>
        <taxon>Arthropoda</taxon>
        <taxon>Chelicerata</taxon>
        <taxon>Arachnida</taxon>
        <taxon>Araneae</taxon>
        <taxon>Araneomorphae</taxon>
        <taxon>Entelegynae</taxon>
        <taxon>Araneoidea</taxon>
        <taxon>Nephilidae</taxon>
        <taxon>Nephila</taxon>
    </lineage>
</organism>
<dbReference type="InterPro" id="IPR009072">
    <property type="entry name" value="Histone-fold"/>
</dbReference>
<dbReference type="EMBL" id="BMAW01088365">
    <property type="protein sequence ID" value="GFS34295.1"/>
    <property type="molecule type" value="Genomic_DNA"/>
</dbReference>
<dbReference type="SUPFAM" id="SSF47113">
    <property type="entry name" value="Histone-fold"/>
    <property type="match status" value="1"/>
</dbReference>
<sequence length="218" mass="24882">MNSYEAGVRKAVRRIVTTIHPGLTISPYSQRLLQVVMSQFNDKMIKDCLNKNSNGKRTEMREEIVQKAVEAALPQQLRAYAITNAHRCLANYKAGLFVYEPVLIRFKKKPTTAVRFLRTVQFLAEMINPEIKLSKDAKEMVADILQQMCKSLAEKAESVSEGKAEVAPHEIVKSIDYFMPATIARFAISEGLRNALRSMNGLSYYKRNDFHRKTLRKP</sequence>
<dbReference type="OrthoDB" id="6426125at2759"/>
<keyword evidence="2" id="KW-1185">Reference proteome</keyword>
<comment type="caution">
    <text evidence="1">The sequence shown here is derived from an EMBL/GenBank/DDBJ whole genome shotgun (WGS) entry which is preliminary data.</text>
</comment>
<dbReference type="Gene3D" id="1.10.20.10">
    <property type="entry name" value="Histone, subunit A"/>
    <property type="match status" value="1"/>
</dbReference>
<evidence type="ECO:0000313" key="1">
    <source>
        <dbReference type="EMBL" id="GFS34295.1"/>
    </source>
</evidence>
<proteinExistence type="predicted"/>
<name>A0A8X6MA74_NEPPI</name>
<dbReference type="Proteomes" id="UP000887013">
    <property type="component" value="Unassembled WGS sequence"/>
</dbReference>